<comment type="cofactor">
    <cofactor evidence="6">
        <name>Mg(2+)</name>
        <dbReference type="ChEBI" id="CHEBI:18420"/>
    </cofactor>
    <cofactor evidence="6">
        <name>Mn(2+)</name>
        <dbReference type="ChEBI" id="CHEBI:29035"/>
    </cofactor>
    <text evidence="6">Mg(2+). Can also accept Mn(2+).</text>
</comment>
<feature type="binding site" evidence="6">
    <location>
        <position position="8"/>
    </location>
    <ligand>
        <name>Mg(2+)</name>
        <dbReference type="ChEBI" id="CHEBI:18420"/>
    </ligand>
</feature>
<comment type="function">
    <text evidence="6">Catalyzes the formation of acetyl phosphate from acetate and ATP. Can also catalyze the reverse reaction.</text>
</comment>
<comment type="subcellular location">
    <subcellularLocation>
        <location evidence="6">Cytoplasm</location>
    </subcellularLocation>
</comment>
<comment type="catalytic activity">
    <reaction evidence="6">
        <text>acetate + ATP = acetyl phosphate + ADP</text>
        <dbReference type="Rhea" id="RHEA:11352"/>
        <dbReference type="ChEBI" id="CHEBI:22191"/>
        <dbReference type="ChEBI" id="CHEBI:30089"/>
        <dbReference type="ChEBI" id="CHEBI:30616"/>
        <dbReference type="ChEBI" id="CHEBI:456216"/>
        <dbReference type="EC" id="2.7.2.1"/>
    </reaction>
</comment>
<feature type="binding site" evidence="6">
    <location>
        <position position="355"/>
    </location>
    <ligand>
        <name>Mg(2+)</name>
        <dbReference type="ChEBI" id="CHEBI:18420"/>
    </ligand>
</feature>
<evidence type="ECO:0000313" key="8">
    <source>
        <dbReference type="EMBL" id="GAA3827528.1"/>
    </source>
</evidence>
<keyword evidence="3 6" id="KW-0547">Nucleotide-binding</keyword>
<proteinExistence type="inferred from homology"/>
<dbReference type="PANTHER" id="PTHR21060">
    <property type="entry name" value="ACETATE KINASE"/>
    <property type="match status" value="1"/>
</dbReference>
<feature type="site" description="Transition state stabilizer" evidence="6">
    <location>
        <position position="152"/>
    </location>
</feature>
<feature type="binding site" evidence="6">
    <location>
        <begin position="301"/>
        <end position="305"/>
    </location>
    <ligand>
        <name>ATP</name>
        <dbReference type="ChEBI" id="CHEBI:30616"/>
    </ligand>
</feature>
<sequence length="377" mass="39335">MTTVLVINAGSSSVKFQVVDPATGEARTKGEVERVDEDGYDAALRSVTEQVEDAPDLLAVGHRVVHGGSAFTRPTVLDDGVVDELERTSELAPLHNPAAVAGIRAARAAYPGLPHVAVFDTGFFADLPAEAATYAIDRDLAQRARLRRYGAHGTSHAFVSRAAASFLGRDVTDVDQIVLHLGNGASAAAIRGGRPVDTSMGLTPLEGLVMGTRAGDLDPGLVLHLLHDGRSVAEVDELLNHRSGLLGLAGVSDFRDLLERRAAGDAAAGLAFDVYVHRLRKYVGAYLAVLGGADVVTFTGGVGEHAPLVRAAALTGLARLGIEVEPARNDAEADGPRIISPDGAPTTVLVVPTDEEWEIAREVVATLERPPGSGPTG</sequence>
<dbReference type="PRINTS" id="PR00471">
    <property type="entry name" value="ACETATEKNASE"/>
</dbReference>
<comment type="subunit">
    <text evidence="6">Homodimer.</text>
</comment>
<evidence type="ECO:0000256" key="3">
    <source>
        <dbReference type="ARBA" id="ARBA00022741"/>
    </source>
</evidence>
<evidence type="ECO:0000313" key="9">
    <source>
        <dbReference type="Proteomes" id="UP001501821"/>
    </source>
</evidence>
<name>A0ABP7IVX1_9ACTN</name>
<keyword evidence="9" id="KW-1185">Reference proteome</keyword>
<comment type="caution">
    <text evidence="8">The sequence shown here is derived from an EMBL/GenBank/DDBJ whole genome shotgun (WGS) entry which is preliminary data.</text>
</comment>
<feature type="site" description="Transition state stabilizer" evidence="6">
    <location>
        <position position="213"/>
    </location>
</feature>
<dbReference type="HAMAP" id="MF_00020">
    <property type="entry name" value="Acetate_kinase"/>
    <property type="match status" value="1"/>
</dbReference>
<dbReference type="EMBL" id="BAABAH010000012">
    <property type="protein sequence ID" value="GAA3827528.1"/>
    <property type="molecule type" value="Genomic_DNA"/>
</dbReference>
<dbReference type="CDD" id="cd24010">
    <property type="entry name" value="ASKHA_NBD_AcK_PK"/>
    <property type="match status" value="1"/>
</dbReference>
<keyword evidence="6" id="KW-0460">Magnesium</keyword>
<feature type="binding site" evidence="6">
    <location>
        <position position="15"/>
    </location>
    <ligand>
        <name>ATP</name>
        <dbReference type="ChEBI" id="CHEBI:30616"/>
    </ligand>
</feature>
<dbReference type="InterPro" id="IPR000890">
    <property type="entry name" value="Aliphatic_acid_kin_short-chain"/>
</dbReference>
<organism evidence="8 9">
    <name type="scientific">Nocardioides panacisoli</name>
    <dbReference type="NCBI Taxonomy" id="627624"/>
    <lineage>
        <taxon>Bacteria</taxon>
        <taxon>Bacillati</taxon>
        <taxon>Actinomycetota</taxon>
        <taxon>Actinomycetes</taxon>
        <taxon>Propionibacteriales</taxon>
        <taxon>Nocardioidaceae</taxon>
        <taxon>Nocardioides</taxon>
    </lineage>
</organism>
<dbReference type="InterPro" id="IPR023865">
    <property type="entry name" value="Aliphatic_acid_kinase_CS"/>
</dbReference>
<feature type="binding site" evidence="6">
    <location>
        <position position="63"/>
    </location>
    <ligand>
        <name>substrate</name>
    </ligand>
</feature>
<evidence type="ECO:0000256" key="5">
    <source>
        <dbReference type="ARBA" id="ARBA00022840"/>
    </source>
</evidence>
<keyword evidence="6" id="KW-0479">Metal-binding</keyword>
<evidence type="ECO:0000256" key="1">
    <source>
        <dbReference type="ARBA" id="ARBA00008748"/>
    </source>
</evidence>
<dbReference type="NCBIfam" id="TIGR00016">
    <property type="entry name" value="ackA"/>
    <property type="match status" value="1"/>
</dbReference>
<dbReference type="SUPFAM" id="SSF53067">
    <property type="entry name" value="Actin-like ATPase domain"/>
    <property type="match status" value="2"/>
</dbReference>
<dbReference type="Proteomes" id="UP001501821">
    <property type="component" value="Unassembled WGS sequence"/>
</dbReference>
<reference evidence="9" key="1">
    <citation type="journal article" date="2019" name="Int. J. Syst. Evol. Microbiol.">
        <title>The Global Catalogue of Microorganisms (GCM) 10K type strain sequencing project: providing services to taxonomists for standard genome sequencing and annotation.</title>
        <authorList>
            <consortium name="The Broad Institute Genomics Platform"/>
            <consortium name="The Broad Institute Genome Sequencing Center for Infectious Disease"/>
            <person name="Wu L."/>
            <person name="Ma J."/>
        </authorList>
    </citation>
    <scope>NUCLEOTIDE SEQUENCE [LARGE SCALE GENOMIC DNA]</scope>
    <source>
        <strain evidence="9">JCM 16953</strain>
    </source>
</reference>
<feature type="active site" description="Proton donor/acceptor" evidence="6">
    <location>
        <position position="120"/>
    </location>
</feature>
<accession>A0ABP7IVX1</accession>
<dbReference type="PIRSF" id="PIRSF000722">
    <property type="entry name" value="Acetate_prop_kin"/>
    <property type="match status" value="1"/>
</dbReference>
<dbReference type="RefSeq" id="WP_344777066.1">
    <property type="nucleotide sequence ID" value="NZ_BAABAH010000012.1"/>
</dbReference>
<dbReference type="PROSITE" id="PS01075">
    <property type="entry name" value="ACETATE_KINASE_1"/>
    <property type="match status" value="1"/>
</dbReference>
<gene>
    <name evidence="6" type="primary">ackA</name>
    <name evidence="8" type="ORF">GCM10022242_31030</name>
</gene>
<evidence type="ECO:0000256" key="7">
    <source>
        <dbReference type="RuleBase" id="RU003835"/>
    </source>
</evidence>
<comment type="pathway">
    <text evidence="6">Metabolic intermediate biosynthesis; acetyl-CoA biosynthesis; acetyl-CoA from acetate: step 1/2.</text>
</comment>
<dbReference type="EC" id="2.7.2.1" evidence="6"/>
<feature type="binding site" evidence="6">
    <location>
        <begin position="180"/>
        <end position="184"/>
    </location>
    <ligand>
        <name>ATP</name>
        <dbReference type="ChEBI" id="CHEBI:30616"/>
    </ligand>
</feature>
<evidence type="ECO:0000256" key="2">
    <source>
        <dbReference type="ARBA" id="ARBA00022679"/>
    </source>
</evidence>
<keyword evidence="6" id="KW-0963">Cytoplasm</keyword>
<evidence type="ECO:0000256" key="4">
    <source>
        <dbReference type="ARBA" id="ARBA00022777"/>
    </source>
</evidence>
<dbReference type="GO" id="GO:0016301">
    <property type="term" value="F:kinase activity"/>
    <property type="evidence" value="ECO:0007669"/>
    <property type="project" value="UniProtKB-KW"/>
</dbReference>
<dbReference type="InterPro" id="IPR043129">
    <property type="entry name" value="ATPase_NBD"/>
</dbReference>
<evidence type="ECO:0000256" key="6">
    <source>
        <dbReference type="HAMAP-Rule" id="MF_00020"/>
    </source>
</evidence>
<protein>
    <recommendedName>
        <fullName evidence="6">Acetate kinase</fullName>
        <ecNumber evidence="6">2.7.2.1</ecNumber>
    </recommendedName>
    <alternativeName>
        <fullName evidence="6">Acetokinase</fullName>
    </alternativeName>
</protein>
<feature type="binding site" evidence="6">
    <location>
        <begin position="253"/>
        <end position="255"/>
    </location>
    <ligand>
        <name>ATP</name>
        <dbReference type="ChEBI" id="CHEBI:30616"/>
    </ligand>
</feature>
<keyword evidence="4 6" id="KW-0418">Kinase</keyword>
<dbReference type="Gene3D" id="3.30.420.40">
    <property type="match status" value="2"/>
</dbReference>
<dbReference type="Pfam" id="PF00871">
    <property type="entry name" value="Acetate_kinase"/>
    <property type="match status" value="2"/>
</dbReference>
<dbReference type="PROSITE" id="PS01076">
    <property type="entry name" value="ACETATE_KINASE_2"/>
    <property type="match status" value="1"/>
</dbReference>
<keyword evidence="5 6" id="KW-0067">ATP-binding</keyword>
<keyword evidence="2 6" id="KW-0808">Transferase</keyword>
<dbReference type="PANTHER" id="PTHR21060:SF15">
    <property type="entry name" value="ACETATE KINASE-RELATED"/>
    <property type="match status" value="1"/>
</dbReference>
<dbReference type="InterPro" id="IPR004372">
    <property type="entry name" value="Ac/propionate_kinase"/>
</dbReference>
<comment type="similarity">
    <text evidence="1 6 7">Belongs to the acetokinase family.</text>
</comment>